<organism evidence="1 2">
    <name type="scientific">Pleurostoma richardsiae</name>
    <dbReference type="NCBI Taxonomy" id="41990"/>
    <lineage>
        <taxon>Eukaryota</taxon>
        <taxon>Fungi</taxon>
        <taxon>Dikarya</taxon>
        <taxon>Ascomycota</taxon>
        <taxon>Pezizomycotina</taxon>
        <taxon>Sordariomycetes</taxon>
        <taxon>Sordariomycetidae</taxon>
        <taxon>Calosphaeriales</taxon>
        <taxon>Pleurostomataceae</taxon>
        <taxon>Pleurostoma</taxon>
    </lineage>
</organism>
<sequence length="73" mass="8299">MRQRSRSIFNTPKLLLTVQGFNLVARNPAAIATLFFHISQTMTRLDHLLRGEVWGAFLEMKVLHEAVPQAGDH</sequence>
<gene>
    <name evidence="1" type="ORF">NKR23_g1638</name>
</gene>
<protein>
    <submittedName>
        <fullName evidence="1">Uncharacterized protein</fullName>
    </submittedName>
</protein>
<evidence type="ECO:0000313" key="2">
    <source>
        <dbReference type="Proteomes" id="UP001174694"/>
    </source>
</evidence>
<accession>A0AA38VW26</accession>
<keyword evidence="2" id="KW-1185">Reference proteome</keyword>
<reference evidence="1" key="1">
    <citation type="submission" date="2022-07" db="EMBL/GenBank/DDBJ databases">
        <title>Fungi with potential for degradation of polypropylene.</title>
        <authorList>
            <person name="Gostincar C."/>
        </authorList>
    </citation>
    <scope>NUCLEOTIDE SEQUENCE</scope>
    <source>
        <strain evidence="1">EXF-13308</strain>
    </source>
</reference>
<dbReference type="Proteomes" id="UP001174694">
    <property type="component" value="Unassembled WGS sequence"/>
</dbReference>
<proteinExistence type="predicted"/>
<comment type="caution">
    <text evidence="1">The sequence shown here is derived from an EMBL/GenBank/DDBJ whole genome shotgun (WGS) entry which is preliminary data.</text>
</comment>
<dbReference type="AlphaFoldDB" id="A0AA38VW26"/>
<name>A0AA38VW26_9PEZI</name>
<dbReference type="EMBL" id="JANBVO010000003">
    <property type="protein sequence ID" value="KAJ9155423.1"/>
    <property type="molecule type" value="Genomic_DNA"/>
</dbReference>
<evidence type="ECO:0000313" key="1">
    <source>
        <dbReference type="EMBL" id="KAJ9155423.1"/>
    </source>
</evidence>